<sequence length="237" mass="25930">MRPTQKATRLPSPLGGPHVLFDGSFILEFLEPSPELARDAPPLHIHFTQVESFIIEAGAIGTTTTYDVIDTIHTITASHQQSAPRAGLSPPVPMRNDDDGVIPIPPWTPHNFWPVVPTHPFWSTAEGPRSWSGGILTTDFPPDMDAAFFLAILSLVDAISAKRISMSPSLVATLLSMQTESDSAKIMAPTACWLGPLRWWVPWKAQVAVESVRKLLGGRSAVKVVEDIIETEVVKRQ</sequence>
<protein>
    <submittedName>
        <fullName evidence="1">Uncharacterized protein</fullName>
    </submittedName>
</protein>
<dbReference type="RefSeq" id="XP_070888107.1">
    <property type="nucleotide sequence ID" value="XM_071031022.1"/>
</dbReference>
<accession>A0ABR4M0I0</accession>
<dbReference type="EMBL" id="JBFXLQ010000011">
    <property type="protein sequence ID" value="KAL2869128.1"/>
    <property type="molecule type" value="Genomic_DNA"/>
</dbReference>
<dbReference type="GeneID" id="98146094"/>
<reference evidence="1 2" key="1">
    <citation type="submission" date="2024-07" db="EMBL/GenBank/DDBJ databases">
        <title>Section-level genome sequencing and comparative genomics of Aspergillus sections Usti and Cavernicolus.</title>
        <authorList>
            <consortium name="Lawrence Berkeley National Laboratory"/>
            <person name="Nybo J.L."/>
            <person name="Vesth T.C."/>
            <person name="Theobald S."/>
            <person name="Frisvad J.C."/>
            <person name="Larsen T.O."/>
            <person name="Kjaerboelling I."/>
            <person name="Rothschild-Mancinelli K."/>
            <person name="Lyhne E.K."/>
            <person name="Kogle M.E."/>
            <person name="Barry K."/>
            <person name="Clum A."/>
            <person name="Na H."/>
            <person name="Ledsgaard L."/>
            <person name="Lin J."/>
            <person name="Lipzen A."/>
            <person name="Kuo A."/>
            <person name="Riley R."/>
            <person name="Mondo S."/>
            <person name="Labutti K."/>
            <person name="Haridas S."/>
            <person name="Pangalinan J."/>
            <person name="Salamov A.A."/>
            <person name="Simmons B.A."/>
            <person name="Magnuson J.K."/>
            <person name="Chen J."/>
            <person name="Drula E."/>
            <person name="Henrissat B."/>
            <person name="Wiebenga A."/>
            <person name="Lubbers R.J."/>
            <person name="Gomes A.C."/>
            <person name="Macurrencykelacurrency M.R."/>
            <person name="Stajich J."/>
            <person name="Grigoriev I.V."/>
            <person name="Mortensen U.H."/>
            <person name="De Vries R.P."/>
            <person name="Baker S.E."/>
            <person name="Andersen M.R."/>
        </authorList>
    </citation>
    <scope>NUCLEOTIDE SEQUENCE [LARGE SCALE GENOMIC DNA]</scope>
    <source>
        <strain evidence="1 2">CBS 449.75</strain>
    </source>
</reference>
<organism evidence="1 2">
    <name type="scientific">Aspergillus lucknowensis</name>
    <dbReference type="NCBI Taxonomy" id="176173"/>
    <lineage>
        <taxon>Eukaryota</taxon>
        <taxon>Fungi</taxon>
        <taxon>Dikarya</taxon>
        <taxon>Ascomycota</taxon>
        <taxon>Pezizomycotina</taxon>
        <taxon>Eurotiomycetes</taxon>
        <taxon>Eurotiomycetidae</taxon>
        <taxon>Eurotiales</taxon>
        <taxon>Aspergillaceae</taxon>
        <taxon>Aspergillus</taxon>
        <taxon>Aspergillus subgen. Nidulantes</taxon>
    </lineage>
</organism>
<comment type="caution">
    <text evidence="1">The sequence shown here is derived from an EMBL/GenBank/DDBJ whole genome shotgun (WGS) entry which is preliminary data.</text>
</comment>
<gene>
    <name evidence="1" type="ORF">BJX67DRAFT_371079</name>
</gene>
<proteinExistence type="predicted"/>
<evidence type="ECO:0000313" key="1">
    <source>
        <dbReference type="EMBL" id="KAL2869128.1"/>
    </source>
</evidence>
<dbReference type="Proteomes" id="UP001610432">
    <property type="component" value="Unassembled WGS sequence"/>
</dbReference>
<name>A0ABR4M0I0_9EURO</name>
<evidence type="ECO:0000313" key="2">
    <source>
        <dbReference type="Proteomes" id="UP001610432"/>
    </source>
</evidence>
<keyword evidence="2" id="KW-1185">Reference proteome</keyword>